<dbReference type="STRING" id="105231.A0A1Y1I110"/>
<accession>A0A1Y1I110</accession>
<dbReference type="PIRSF" id="PIRSF000538">
    <property type="entry name" value="GlpK"/>
    <property type="match status" value="1"/>
</dbReference>
<dbReference type="OrthoDB" id="1728974at2759"/>
<organism evidence="7 8">
    <name type="scientific">Klebsormidium nitens</name>
    <name type="common">Green alga</name>
    <name type="synonym">Ulothrix nitens</name>
    <dbReference type="NCBI Taxonomy" id="105231"/>
    <lineage>
        <taxon>Eukaryota</taxon>
        <taxon>Viridiplantae</taxon>
        <taxon>Streptophyta</taxon>
        <taxon>Klebsormidiophyceae</taxon>
        <taxon>Klebsormidiales</taxon>
        <taxon>Klebsormidiaceae</taxon>
        <taxon>Klebsormidium</taxon>
    </lineage>
</organism>
<dbReference type="GO" id="GO:0004856">
    <property type="term" value="F:D-xylulokinase activity"/>
    <property type="evidence" value="ECO:0000318"/>
    <property type="project" value="GO_Central"/>
</dbReference>
<dbReference type="GO" id="GO:0005997">
    <property type="term" value="P:xylulose metabolic process"/>
    <property type="evidence" value="ECO:0000318"/>
    <property type="project" value="GO_Central"/>
</dbReference>
<keyword evidence="4" id="KW-0547">Nucleotide-binding</keyword>
<dbReference type="Gene3D" id="3.30.420.40">
    <property type="match status" value="2"/>
</dbReference>
<dbReference type="EC" id="2.7.1.17" evidence="4"/>
<dbReference type="Proteomes" id="UP000054558">
    <property type="component" value="Unassembled WGS sequence"/>
</dbReference>
<evidence type="ECO:0000256" key="2">
    <source>
        <dbReference type="ARBA" id="ARBA00022679"/>
    </source>
</evidence>
<evidence type="ECO:0000256" key="4">
    <source>
        <dbReference type="RuleBase" id="RU367058"/>
    </source>
</evidence>
<keyword evidence="4" id="KW-0859">Xylose metabolism</keyword>
<comment type="function">
    <text evidence="4">Mediates 1-deoxy-D-xylulose (DX) phosphorylation in the cytoplasm prior to the translocation of 1-deoxy-D-xylulose 5-phosphate into plastids. Can also phosphorylate D-xylulose (Xyl). Uses preferentially ATP as cosubstrate.</text>
</comment>
<dbReference type="Pfam" id="PF02782">
    <property type="entry name" value="FGGY_C"/>
    <property type="match status" value="1"/>
</dbReference>
<comment type="catalytic activity">
    <reaction evidence="4">
        <text>D-xylulose + ATP = D-xylulose 5-phosphate + ADP + H(+)</text>
        <dbReference type="Rhea" id="RHEA:10964"/>
        <dbReference type="ChEBI" id="CHEBI:15378"/>
        <dbReference type="ChEBI" id="CHEBI:17140"/>
        <dbReference type="ChEBI" id="CHEBI:30616"/>
        <dbReference type="ChEBI" id="CHEBI:57737"/>
        <dbReference type="ChEBI" id="CHEBI:456216"/>
        <dbReference type="EC" id="2.7.1.17"/>
    </reaction>
</comment>
<dbReference type="EMBL" id="DF237061">
    <property type="protein sequence ID" value="GAQ82467.1"/>
    <property type="molecule type" value="Genomic_DNA"/>
</dbReference>
<keyword evidence="4" id="KW-0067">ATP-binding</keyword>
<dbReference type="InterPro" id="IPR042024">
    <property type="entry name" value="D-XK_euk"/>
</dbReference>
<dbReference type="PANTHER" id="PTHR10196">
    <property type="entry name" value="SUGAR KINASE"/>
    <property type="match status" value="1"/>
</dbReference>
<dbReference type="GO" id="GO:0005829">
    <property type="term" value="C:cytosol"/>
    <property type="evidence" value="ECO:0000318"/>
    <property type="project" value="GO_Central"/>
</dbReference>
<comment type="similarity">
    <text evidence="1 4">Belongs to the FGGY kinase family.</text>
</comment>
<feature type="domain" description="Carbohydrate kinase FGGY N-terminal" evidence="5">
    <location>
        <begin position="138"/>
        <end position="284"/>
    </location>
</feature>
<dbReference type="SUPFAM" id="SSF53067">
    <property type="entry name" value="Actin-like ATPase domain"/>
    <property type="match status" value="2"/>
</dbReference>
<keyword evidence="8" id="KW-1185">Reference proteome</keyword>
<dbReference type="AlphaFoldDB" id="A0A1Y1I110"/>
<evidence type="ECO:0000256" key="3">
    <source>
        <dbReference type="ARBA" id="ARBA00022777"/>
    </source>
</evidence>
<keyword evidence="4" id="KW-0119">Carbohydrate metabolism</keyword>
<dbReference type="CDD" id="cd07776">
    <property type="entry name" value="ASKHA_NBD_FGGY_SpXK-like"/>
    <property type="match status" value="1"/>
</dbReference>
<feature type="domain" description="Carbohydrate kinase FGGY C-terminal" evidence="6">
    <location>
        <begin position="299"/>
        <end position="489"/>
    </location>
</feature>
<reference evidence="7 8" key="1">
    <citation type="journal article" date="2014" name="Nat. Commun.">
        <title>Klebsormidium flaccidum genome reveals primary factors for plant terrestrial adaptation.</title>
        <authorList>
            <person name="Hori K."/>
            <person name="Maruyama F."/>
            <person name="Fujisawa T."/>
            <person name="Togashi T."/>
            <person name="Yamamoto N."/>
            <person name="Seo M."/>
            <person name="Sato S."/>
            <person name="Yamada T."/>
            <person name="Mori H."/>
            <person name="Tajima N."/>
            <person name="Moriyama T."/>
            <person name="Ikeuchi M."/>
            <person name="Watanabe M."/>
            <person name="Wada H."/>
            <person name="Kobayashi K."/>
            <person name="Saito M."/>
            <person name="Masuda T."/>
            <person name="Sasaki-Sekimoto Y."/>
            <person name="Mashiguchi K."/>
            <person name="Awai K."/>
            <person name="Shimojima M."/>
            <person name="Masuda S."/>
            <person name="Iwai M."/>
            <person name="Nobusawa T."/>
            <person name="Narise T."/>
            <person name="Kondo S."/>
            <person name="Saito H."/>
            <person name="Sato R."/>
            <person name="Murakawa M."/>
            <person name="Ihara Y."/>
            <person name="Oshima-Yamada Y."/>
            <person name="Ohtaka K."/>
            <person name="Satoh M."/>
            <person name="Sonobe K."/>
            <person name="Ishii M."/>
            <person name="Ohtani R."/>
            <person name="Kanamori-Sato M."/>
            <person name="Honoki R."/>
            <person name="Miyazaki D."/>
            <person name="Mochizuki H."/>
            <person name="Umetsu J."/>
            <person name="Higashi K."/>
            <person name="Shibata D."/>
            <person name="Kamiya Y."/>
            <person name="Sato N."/>
            <person name="Nakamura Y."/>
            <person name="Tabata S."/>
            <person name="Ida S."/>
            <person name="Kurokawa K."/>
            <person name="Ohta H."/>
        </authorList>
    </citation>
    <scope>NUCLEOTIDE SEQUENCE [LARGE SCALE GENOMIC DNA]</scope>
    <source>
        <strain evidence="7 8">NIES-2285</strain>
    </source>
</reference>
<dbReference type="GO" id="GO:0005524">
    <property type="term" value="F:ATP binding"/>
    <property type="evidence" value="ECO:0007669"/>
    <property type="project" value="UniProtKB-KW"/>
</dbReference>
<dbReference type="FunFam" id="3.30.420.40:FF:000118">
    <property type="entry name" value="Xylulose kinase 2"/>
    <property type="match status" value="1"/>
</dbReference>
<evidence type="ECO:0000259" key="6">
    <source>
        <dbReference type="Pfam" id="PF02782"/>
    </source>
</evidence>
<dbReference type="Pfam" id="PF00370">
    <property type="entry name" value="FGGY_N"/>
    <property type="match status" value="1"/>
</dbReference>
<evidence type="ECO:0000313" key="8">
    <source>
        <dbReference type="Proteomes" id="UP000054558"/>
    </source>
</evidence>
<dbReference type="GO" id="GO:0042732">
    <property type="term" value="P:D-xylose metabolic process"/>
    <property type="evidence" value="ECO:0007669"/>
    <property type="project" value="UniProtKB-UniRule"/>
</dbReference>
<gene>
    <name evidence="7" type="ORF">KFL_001120110</name>
</gene>
<dbReference type="PANTHER" id="PTHR10196:SF57">
    <property type="entry name" value="XYLULOSE KINASE"/>
    <property type="match status" value="1"/>
</dbReference>
<evidence type="ECO:0000313" key="7">
    <source>
        <dbReference type="EMBL" id="GAQ82467.1"/>
    </source>
</evidence>
<dbReference type="InterPro" id="IPR043129">
    <property type="entry name" value="ATPase_NBD"/>
</dbReference>
<sequence length="555" mass="59016">MAPVLGWPEEGLFLGLDSSTQSMKVTALDSSLKVVATQAIQFDSALPQYGTTDGVHRGPNSQVTSPTLMWVEALDLVLARLQEASFPFERVAAVSGSGQQHGSVYWANGARSKLQSLRPSDSLAAQLKDAFATPASPVWMDSSTAKQCKEIEDAVGGPLELAHLTGSRAYERFTASQIRKLYQQQPSVYEHCERISLVSSFMASLLIGDYASIDFSDGAGMNLMDLRSKTWAPAAVQATAPGLEAKLGELAPGHGAAGKIHDYFVKKYGFSEDCTVVNWSGDNPNSFAGLALEKPGDIAVSLGTSDTVFGVVSDPNPGLEGHVFPNPVDPSSYMTMLCYKNGSLTRQGVRDRCADKSWEHFAELVQQVSPGNDDLHGFYYDEPEILPPVPAGVLRFECKGNSAEDATPVSSFDDAHECRAIVEGQLLSMRAHSERIGMPSPPTRVIVTGGASANQAIVATTADVFGCDVFAAAGTDSASLGAALRAAHSLLCSQASGRDGRPHVPPSPFSDVLSNAADGSAILLTKIRSPDMKVYGEYGKHLTIRSALERLIAGM</sequence>
<dbReference type="OMA" id="NSCALGG"/>
<keyword evidence="2 4" id="KW-0808">Transferase</keyword>
<protein>
    <recommendedName>
        <fullName evidence="4">Xylulose kinase</fullName>
        <ecNumber evidence="4">2.7.1.17</ecNumber>
    </recommendedName>
</protein>
<dbReference type="InterPro" id="IPR000577">
    <property type="entry name" value="Carb_kinase_FGGY"/>
</dbReference>
<dbReference type="InterPro" id="IPR018484">
    <property type="entry name" value="FGGY_N"/>
</dbReference>
<keyword evidence="3 4" id="KW-0418">Kinase</keyword>
<evidence type="ECO:0000259" key="5">
    <source>
        <dbReference type="Pfam" id="PF00370"/>
    </source>
</evidence>
<name>A0A1Y1I110_KLENI</name>
<proteinExistence type="inferred from homology"/>
<dbReference type="InterPro" id="IPR018485">
    <property type="entry name" value="FGGY_C"/>
</dbReference>
<evidence type="ECO:0000256" key="1">
    <source>
        <dbReference type="ARBA" id="ARBA00009156"/>
    </source>
</evidence>